<protein>
    <recommendedName>
        <fullName evidence="9">7TMR-DISM extracellular protein 2</fullName>
    </recommendedName>
</protein>
<evidence type="ECO:0000256" key="3">
    <source>
        <dbReference type="SAM" id="SignalP"/>
    </source>
</evidence>
<feature type="transmembrane region" description="Helical" evidence="2">
    <location>
        <begin position="232"/>
        <end position="248"/>
    </location>
</feature>
<keyword evidence="1" id="KW-0175">Coiled coil</keyword>
<dbReference type="RefSeq" id="WP_135434914.1">
    <property type="nucleotide sequence ID" value="NZ_SRLA01000003.1"/>
</dbReference>
<feature type="signal peptide" evidence="3">
    <location>
        <begin position="1"/>
        <end position="33"/>
    </location>
</feature>
<feature type="domain" description="7TM-DISM receptor extracellular" evidence="5">
    <location>
        <begin position="60"/>
        <end position="185"/>
    </location>
</feature>
<organism evidence="7 8">
    <name type="scientific">Hymenobacter fodinae</name>
    <dbReference type="NCBI Taxonomy" id="2510796"/>
    <lineage>
        <taxon>Bacteria</taxon>
        <taxon>Pseudomonadati</taxon>
        <taxon>Bacteroidota</taxon>
        <taxon>Cytophagia</taxon>
        <taxon>Cytophagales</taxon>
        <taxon>Hymenobacteraceae</taxon>
        <taxon>Hymenobacter</taxon>
    </lineage>
</organism>
<feature type="transmembrane region" description="Helical" evidence="2">
    <location>
        <begin position="381"/>
        <end position="401"/>
    </location>
</feature>
<keyword evidence="8" id="KW-1185">Reference proteome</keyword>
<feature type="transmembrane region" description="Helical" evidence="2">
    <location>
        <begin position="350"/>
        <end position="369"/>
    </location>
</feature>
<evidence type="ECO:0000259" key="4">
    <source>
        <dbReference type="Pfam" id="PF07695"/>
    </source>
</evidence>
<gene>
    <name evidence="7" type="ORF">EU556_14760</name>
</gene>
<dbReference type="Pfam" id="PF07696">
    <property type="entry name" value="7TMR-DISMED2"/>
    <property type="match status" value="1"/>
</dbReference>
<evidence type="ECO:0000259" key="5">
    <source>
        <dbReference type="Pfam" id="PF07696"/>
    </source>
</evidence>
<evidence type="ECO:0000259" key="6">
    <source>
        <dbReference type="Pfam" id="PF12760"/>
    </source>
</evidence>
<evidence type="ECO:0000256" key="2">
    <source>
        <dbReference type="SAM" id="Phobius"/>
    </source>
</evidence>
<feature type="transmembrane region" description="Helical" evidence="2">
    <location>
        <begin position="268"/>
        <end position="288"/>
    </location>
</feature>
<feature type="domain" description="Transposase zinc-ribbon" evidence="6">
    <location>
        <begin position="525"/>
        <end position="568"/>
    </location>
</feature>
<dbReference type="InterPro" id="IPR011622">
    <property type="entry name" value="7TMR_DISM_rcpt_extracell_dom2"/>
</dbReference>
<dbReference type="EMBL" id="SRLA01000003">
    <property type="protein sequence ID" value="TGE06123.1"/>
    <property type="molecule type" value="Genomic_DNA"/>
</dbReference>
<feature type="chain" id="PRO_5021423914" description="7TMR-DISM extracellular protein 2" evidence="3">
    <location>
        <begin position="34"/>
        <end position="677"/>
    </location>
</feature>
<dbReference type="AlphaFoldDB" id="A0A4Z0P342"/>
<dbReference type="InterPro" id="IPR011623">
    <property type="entry name" value="7TMR_DISM_rcpt_extracell_dom1"/>
</dbReference>
<keyword evidence="2" id="KW-0472">Membrane</keyword>
<dbReference type="Gene3D" id="2.60.40.2380">
    <property type="match status" value="1"/>
</dbReference>
<keyword evidence="2" id="KW-1133">Transmembrane helix</keyword>
<feature type="transmembrane region" description="Helical" evidence="2">
    <location>
        <begin position="203"/>
        <end position="225"/>
    </location>
</feature>
<evidence type="ECO:0000256" key="1">
    <source>
        <dbReference type="SAM" id="Coils"/>
    </source>
</evidence>
<evidence type="ECO:0008006" key="9">
    <source>
        <dbReference type="Google" id="ProtNLM"/>
    </source>
</evidence>
<feature type="domain" description="7TM-DISM receptor extracellular" evidence="4">
    <location>
        <begin position="203"/>
        <end position="403"/>
    </location>
</feature>
<dbReference type="Pfam" id="PF07695">
    <property type="entry name" value="7TMR-DISM_7TM"/>
    <property type="match status" value="1"/>
</dbReference>
<accession>A0A4Z0P342</accession>
<evidence type="ECO:0000313" key="7">
    <source>
        <dbReference type="EMBL" id="TGE06123.1"/>
    </source>
</evidence>
<feature type="coiled-coil region" evidence="1">
    <location>
        <begin position="420"/>
        <end position="460"/>
    </location>
</feature>
<comment type="caution">
    <text evidence="7">The sequence shown here is derived from an EMBL/GenBank/DDBJ whole genome shotgun (WGS) entry which is preliminary data.</text>
</comment>
<dbReference type="InterPro" id="IPR024442">
    <property type="entry name" value="Transposase_Zn_ribbon"/>
</dbReference>
<evidence type="ECO:0000313" key="8">
    <source>
        <dbReference type="Proteomes" id="UP000298337"/>
    </source>
</evidence>
<keyword evidence="2" id="KW-0812">Transmembrane</keyword>
<sequence>MRLIFRNFSLLRSSWATALLLGVLLLVSLQSKAAAQSSAPDTLRVRPNLEELFIEPRFYSILEDPSGQLTLADVQQPVHAAAFERGDKLPTNMEHPGAAYWLRLVVRAEGPLAQHWYFELFDSHLNDIAFFPSAENGRNAVHTGADQPLTSRRFPYKNFLFRLALEPDQTQVFYLRLRSNSKTSFLSRLRTEQMLAVHFQAEYGLLGGFYGILLIMVIYNLCLYVFIGEQTYLRYVVYVLSSSLMFLSEDGLGFQYLWPGYPTLNQMIIAGSPILLLLTFSYYARQFLDAPQRLPHYDQWVRAVVLLSVAALLLDTIWLNSGLGFWLYLLPYGMIYYLAFRIWQRGFRPAGYFLLAHAMVAVSVGFLILRKLGIDTFTNTATVYSMNAAFVVEVVVLSYALGEKIKGIKDLTIRAQEKLVKQLRKKHLAQDRLVEQLKRNQELKDQLNTELESLVALRTEELRRQSDTISAQNRELLQANGLLALQSAAIEKLNTDLQRDLQEAKTARVLSKEVDFGEFSQIYPDKEACLVYLANLKWANTFQCRKCGHEKYCDGREPHSRRCTRCRYVESATAYTLLQKCKFSIIKAFYAVFLVYTHKGNYTSQELSRVLDLRQGTCWSFSQKVTEAMRRRRQAPDYDENEDWTHVLLDATGIVEEEVVGTEERASLSSSNRKVTL</sequence>
<feature type="transmembrane region" description="Helical" evidence="2">
    <location>
        <begin position="300"/>
        <end position="319"/>
    </location>
</feature>
<reference evidence="7 8" key="1">
    <citation type="submission" date="2019-04" db="EMBL/GenBank/DDBJ databases">
        <authorList>
            <person name="Feng G."/>
            <person name="Zhang J."/>
            <person name="Zhu H."/>
        </authorList>
    </citation>
    <scope>NUCLEOTIDE SEQUENCE [LARGE SCALE GENOMIC DNA]</scope>
    <source>
        <strain evidence="7 8">92R-1</strain>
    </source>
</reference>
<dbReference type="OrthoDB" id="9783459at2"/>
<dbReference type="Pfam" id="PF12760">
    <property type="entry name" value="Zn_ribbon_IS1595"/>
    <property type="match status" value="1"/>
</dbReference>
<name>A0A4Z0P342_9BACT</name>
<dbReference type="Proteomes" id="UP000298337">
    <property type="component" value="Unassembled WGS sequence"/>
</dbReference>
<proteinExistence type="predicted"/>
<keyword evidence="3" id="KW-0732">Signal</keyword>